<gene>
    <name evidence="1" type="ORF">NUW54_g12332</name>
</gene>
<evidence type="ECO:0000313" key="2">
    <source>
        <dbReference type="Proteomes" id="UP001144978"/>
    </source>
</evidence>
<dbReference type="Proteomes" id="UP001144978">
    <property type="component" value="Unassembled WGS sequence"/>
</dbReference>
<organism evidence="1 2">
    <name type="scientific">Trametes sanguinea</name>
    <dbReference type="NCBI Taxonomy" id="158606"/>
    <lineage>
        <taxon>Eukaryota</taxon>
        <taxon>Fungi</taxon>
        <taxon>Dikarya</taxon>
        <taxon>Basidiomycota</taxon>
        <taxon>Agaricomycotina</taxon>
        <taxon>Agaricomycetes</taxon>
        <taxon>Polyporales</taxon>
        <taxon>Polyporaceae</taxon>
        <taxon>Trametes</taxon>
    </lineage>
</organism>
<name>A0ACC1MZZ8_9APHY</name>
<proteinExistence type="predicted"/>
<reference evidence="1" key="1">
    <citation type="submission" date="2022-08" db="EMBL/GenBank/DDBJ databases">
        <title>Genome Sequence of Pycnoporus sanguineus.</title>
        <authorList>
            <person name="Buettner E."/>
        </authorList>
    </citation>
    <scope>NUCLEOTIDE SEQUENCE</scope>
    <source>
        <strain evidence="1">CG-C14</strain>
    </source>
</reference>
<evidence type="ECO:0000313" key="1">
    <source>
        <dbReference type="EMBL" id="KAJ2972166.1"/>
    </source>
</evidence>
<sequence>MPPLRPPHTPSSFPGSSRPAPRSIPAAVVLFVARMSSRTSPTQWVYSARCLAPRYAAPMHDHAQNVELRRDSGVGLAFPEGRTSTLSRRPWRSQWVVPCRAVQHLLARCVRFRDKLEAEAPTRRNVPTLSGQRGLPSSISQQKASGRGFERV</sequence>
<protein>
    <submittedName>
        <fullName evidence="1">Uncharacterized protein</fullName>
    </submittedName>
</protein>
<accession>A0ACC1MZZ8</accession>
<comment type="caution">
    <text evidence="1">The sequence shown here is derived from an EMBL/GenBank/DDBJ whole genome shotgun (WGS) entry which is preliminary data.</text>
</comment>
<dbReference type="EMBL" id="JANSHE010005207">
    <property type="protein sequence ID" value="KAJ2972166.1"/>
    <property type="molecule type" value="Genomic_DNA"/>
</dbReference>
<keyword evidence="2" id="KW-1185">Reference proteome</keyword>